<gene>
    <name evidence="9" type="ORF">JQ615_38245</name>
</gene>
<feature type="transmembrane region" description="Helical" evidence="7">
    <location>
        <begin position="88"/>
        <end position="107"/>
    </location>
</feature>
<protein>
    <submittedName>
        <fullName evidence="9">MFS transporter</fullName>
    </submittedName>
</protein>
<feature type="transmembrane region" description="Helical" evidence="7">
    <location>
        <begin position="337"/>
        <end position="356"/>
    </location>
</feature>
<feature type="transmembrane region" description="Helical" evidence="7">
    <location>
        <begin position="58"/>
        <end position="76"/>
    </location>
</feature>
<feature type="transmembrane region" description="Helical" evidence="7">
    <location>
        <begin position="232"/>
        <end position="250"/>
    </location>
</feature>
<feature type="transmembrane region" description="Helical" evidence="7">
    <location>
        <begin position="271"/>
        <end position="295"/>
    </location>
</feature>
<evidence type="ECO:0000256" key="1">
    <source>
        <dbReference type="ARBA" id="ARBA00004651"/>
    </source>
</evidence>
<dbReference type="Pfam" id="PF07690">
    <property type="entry name" value="MFS_1"/>
    <property type="match status" value="2"/>
</dbReference>
<feature type="transmembrane region" description="Helical" evidence="7">
    <location>
        <begin position="403"/>
        <end position="425"/>
    </location>
</feature>
<evidence type="ECO:0000313" key="10">
    <source>
        <dbReference type="Proteomes" id="UP001315278"/>
    </source>
</evidence>
<evidence type="ECO:0000259" key="8">
    <source>
        <dbReference type="PROSITE" id="PS50850"/>
    </source>
</evidence>
<feature type="transmembrane region" description="Helical" evidence="7">
    <location>
        <begin position="147"/>
        <end position="172"/>
    </location>
</feature>
<proteinExistence type="predicted"/>
<evidence type="ECO:0000256" key="2">
    <source>
        <dbReference type="ARBA" id="ARBA00022448"/>
    </source>
</evidence>
<keyword evidence="2" id="KW-0813">Transport</keyword>
<dbReference type="Proteomes" id="UP001315278">
    <property type="component" value="Unassembled WGS sequence"/>
</dbReference>
<comment type="subcellular location">
    <subcellularLocation>
        <location evidence="1">Cell membrane</location>
        <topology evidence="1">Multi-pass membrane protein</topology>
    </subcellularLocation>
</comment>
<dbReference type="InterPro" id="IPR036259">
    <property type="entry name" value="MFS_trans_sf"/>
</dbReference>
<dbReference type="InterPro" id="IPR011701">
    <property type="entry name" value="MFS"/>
</dbReference>
<dbReference type="Gene3D" id="1.20.1250.20">
    <property type="entry name" value="MFS general substrate transporter like domains"/>
    <property type="match status" value="1"/>
</dbReference>
<sequence length="463" mass="49276">MPSTPENDPLDALPSLLSARPWQVAMIGLGMATAQLDTSVNIAFPAISRGFALSIGEIQWVVICYVLTYASLLLAFGRISDTVGHAVVFRAGLVWSTVALLLVGWSPSFGAMLFFRGLQGIGAALVLSCGVALLTSLYGEDRRSHALGIYTMMLSLGWMLGPLLGGALTAAWDWPSVFWFRVPIAVASLLFLRGVPASLRRQATDRFDAVGGVALGLGLVTMLFGINRVRELSAIWLGLLSALSFAAFIYREKRAARPVIAFDILTRPGFALLNLLSVLINFAAFSVWLLVPYFLARVPFYSLTESGAILAMAAAGAALSAPIAGRLAERRISTKSLAISGAVTNGLGLLLLSAWTEQTPTFLRITGLVIQGAGLGFFQTAYADIVTAALPLKDRGVAGSLVLLTRTFGTVTAASVVFLVFEILSSDYGFLVGFQKTFQFAAAMAFAAAALSLLSHRRIRDPS</sequence>
<feature type="transmembrane region" description="Helical" evidence="7">
    <location>
        <begin position="178"/>
        <end position="195"/>
    </location>
</feature>
<comment type="caution">
    <text evidence="9">The sequence shown here is derived from an EMBL/GenBank/DDBJ whole genome shotgun (WGS) entry which is preliminary data.</text>
</comment>
<dbReference type="EMBL" id="JAFCJH010000074">
    <property type="protein sequence ID" value="MBR0801211.1"/>
    <property type="molecule type" value="Genomic_DNA"/>
</dbReference>
<dbReference type="PANTHER" id="PTHR42718:SF46">
    <property type="entry name" value="BLR6921 PROTEIN"/>
    <property type="match status" value="1"/>
</dbReference>
<feature type="transmembrane region" description="Helical" evidence="7">
    <location>
        <begin position="362"/>
        <end position="382"/>
    </location>
</feature>
<dbReference type="PROSITE" id="PS50850">
    <property type="entry name" value="MFS"/>
    <property type="match status" value="1"/>
</dbReference>
<evidence type="ECO:0000256" key="3">
    <source>
        <dbReference type="ARBA" id="ARBA00022475"/>
    </source>
</evidence>
<keyword evidence="3" id="KW-1003">Cell membrane</keyword>
<evidence type="ECO:0000256" key="4">
    <source>
        <dbReference type="ARBA" id="ARBA00022692"/>
    </source>
</evidence>
<evidence type="ECO:0000313" key="9">
    <source>
        <dbReference type="EMBL" id="MBR0801211.1"/>
    </source>
</evidence>
<feature type="transmembrane region" description="Helical" evidence="7">
    <location>
        <begin position="437"/>
        <end position="454"/>
    </location>
</feature>
<accession>A0ABS5FY85</accession>
<name>A0ABS5FY85_9BRAD</name>
<keyword evidence="5 7" id="KW-1133">Transmembrane helix</keyword>
<feature type="transmembrane region" description="Helical" evidence="7">
    <location>
        <begin position="207"/>
        <end position="226"/>
    </location>
</feature>
<feature type="domain" description="Major facilitator superfamily (MFS) profile" evidence="8">
    <location>
        <begin position="16"/>
        <end position="460"/>
    </location>
</feature>
<dbReference type="RefSeq" id="WP_212495324.1">
    <property type="nucleotide sequence ID" value="NZ_JAFCJH010000074.1"/>
</dbReference>
<dbReference type="InterPro" id="IPR020846">
    <property type="entry name" value="MFS_dom"/>
</dbReference>
<feature type="transmembrane region" description="Helical" evidence="7">
    <location>
        <begin position="113"/>
        <end position="135"/>
    </location>
</feature>
<reference evidence="10" key="1">
    <citation type="journal article" date="2021" name="ISME J.">
        <title>Evolutionary origin and ecological implication of a unique nif island in free-living Bradyrhizobium lineages.</title>
        <authorList>
            <person name="Tao J."/>
        </authorList>
    </citation>
    <scope>NUCLEOTIDE SEQUENCE [LARGE SCALE GENOMIC DNA]</scope>
    <source>
        <strain evidence="10">SZCCT0434</strain>
    </source>
</reference>
<organism evidence="9 10">
    <name type="scientific">Bradyrhizobium jicamae</name>
    <dbReference type="NCBI Taxonomy" id="280332"/>
    <lineage>
        <taxon>Bacteria</taxon>
        <taxon>Pseudomonadati</taxon>
        <taxon>Pseudomonadota</taxon>
        <taxon>Alphaproteobacteria</taxon>
        <taxon>Hyphomicrobiales</taxon>
        <taxon>Nitrobacteraceae</taxon>
        <taxon>Bradyrhizobium</taxon>
    </lineage>
</organism>
<evidence type="ECO:0000256" key="6">
    <source>
        <dbReference type="ARBA" id="ARBA00023136"/>
    </source>
</evidence>
<evidence type="ECO:0000256" key="7">
    <source>
        <dbReference type="SAM" id="Phobius"/>
    </source>
</evidence>
<evidence type="ECO:0000256" key="5">
    <source>
        <dbReference type="ARBA" id="ARBA00022989"/>
    </source>
</evidence>
<feature type="transmembrane region" description="Helical" evidence="7">
    <location>
        <begin position="307"/>
        <end position="325"/>
    </location>
</feature>
<dbReference type="Gene3D" id="1.20.1720.10">
    <property type="entry name" value="Multidrug resistance protein D"/>
    <property type="match status" value="1"/>
</dbReference>
<dbReference type="CDD" id="cd17321">
    <property type="entry name" value="MFS_MMR_MDR_like"/>
    <property type="match status" value="1"/>
</dbReference>
<keyword evidence="10" id="KW-1185">Reference proteome</keyword>
<keyword evidence="4 7" id="KW-0812">Transmembrane</keyword>
<keyword evidence="6 7" id="KW-0472">Membrane</keyword>
<dbReference type="SUPFAM" id="SSF103473">
    <property type="entry name" value="MFS general substrate transporter"/>
    <property type="match status" value="1"/>
</dbReference>
<dbReference type="PANTHER" id="PTHR42718">
    <property type="entry name" value="MAJOR FACILITATOR SUPERFAMILY MULTIDRUG TRANSPORTER MFSC"/>
    <property type="match status" value="1"/>
</dbReference>